<protein>
    <submittedName>
        <fullName evidence="1">Uncharacterized protein</fullName>
    </submittedName>
</protein>
<dbReference type="Proteomes" id="UP001595960">
    <property type="component" value="Unassembled WGS sequence"/>
</dbReference>
<comment type="caution">
    <text evidence="1">The sequence shown here is derived from an EMBL/GenBank/DDBJ whole genome shotgun (WGS) entry which is preliminary data.</text>
</comment>
<organism evidence="1 2">
    <name type="scientific">Agromyces aurantiacus</name>
    <dbReference type="NCBI Taxonomy" id="165814"/>
    <lineage>
        <taxon>Bacteria</taxon>
        <taxon>Bacillati</taxon>
        <taxon>Actinomycetota</taxon>
        <taxon>Actinomycetes</taxon>
        <taxon>Micrococcales</taxon>
        <taxon>Microbacteriaceae</taxon>
        <taxon>Agromyces</taxon>
    </lineage>
</organism>
<gene>
    <name evidence="1" type="ORF">ACFPER_09210</name>
</gene>
<accession>A0ABV9R9E9</accession>
<dbReference type="RefSeq" id="WP_204392306.1">
    <property type="nucleotide sequence ID" value="NZ_JAFBBW010000001.1"/>
</dbReference>
<keyword evidence="2" id="KW-1185">Reference proteome</keyword>
<sequence length="303" mass="32494">MVIEPPPPSQPDPPVAHDRRGALLADARVRAAGRRPAELLAQWRQDDTVAPSGVDQRTSVALDALALEAAPDYDALLLSPVAPLGTASRLAPTSQDRTLSTIRPTEVVSDPTNVLALEAARRLQEAPGRDARLCTVHQVLRMQAAPAGEGHTRHFRLFAIADAGRARPEHAFEVEAVIAQLRVHRRVLELAVERHGARCSAPRAVVRSDRAHDALGERTAVAIARAFSDVDVVRAATESAYYGGFRVEYGVHDADGSFVGLVDAGRFDWVALLTSDRRHRFVASAIGVQLLALLLPGAGAGSR</sequence>
<evidence type="ECO:0000313" key="2">
    <source>
        <dbReference type="Proteomes" id="UP001595960"/>
    </source>
</evidence>
<reference evidence="2" key="1">
    <citation type="journal article" date="2019" name="Int. J. Syst. Evol. Microbiol.">
        <title>The Global Catalogue of Microorganisms (GCM) 10K type strain sequencing project: providing services to taxonomists for standard genome sequencing and annotation.</title>
        <authorList>
            <consortium name="The Broad Institute Genomics Platform"/>
            <consortium name="The Broad Institute Genome Sequencing Center for Infectious Disease"/>
            <person name="Wu L."/>
            <person name="Ma J."/>
        </authorList>
    </citation>
    <scope>NUCLEOTIDE SEQUENCE [LARGE SCALE GENOMIC DNA]</scope>
    <source>
        <strain evidence="2">CGMCC 1.12192</strain>
    </source>
</reference>
<name>A0ABV9R9E9_9MICO</name>
<proteinExistence type="predicted"/>
<evidence type="ECO:0000313" key="1">
    <source>
        <dbReference type="EMBL" id="MFC4828965.1"/>
    </source>
</evidence>
<dbReference type="EMBL" id="JBHSJC010000001">
    <property type="protein sequence ID" value="MFC4828965.1"/>
    <property type="molecule type" value="Genomic_DNA"/>
</dbReference>